<dbReference type="AlphaFoldDB" id="A0A0P0N3X2"/>
<dbReference type="Proteomes" id="UP000058613">
    <property type="component" value="Chromosome"/>
</dbReference>
<evidence type="ECO:0000313" key="1">
    <source>
        <dbReference type="EMBL" id="ALL01400.1"/>
    </source>
</evidence>
<dbReference type="KEGG" id="pdl:Pyrde_1354"/>
<evidence type="ECO:0000313" key="2">
    <source>
        <dbReference type="Proteomes" id="UP000058613"/>
    </source>
</evidence>
<sequence length="170" mass="20066">MLLGWLGPVVVPAALPRRPSLRGPFRVKRRRTCKQCGRVLGRGSEYWLAGGRTLCPKCTRSLAARRLQEDLRQEYQRILRELEPQHWQRLKPEVFLTLLVHGLLPPLESDLYDDEKLTVMIRLLRYAREHPYADALRRLGETPEAIVDSFLSEKQWYINWKARHPLRAYR</sequence>
<reference evidence="1 2" key="1">
    <citation type="submission" date="2015-10" db="EMBL/GenBank/DDBJ databases">
        <title>Complete genome sequence of hyperthermophilic archaeon Pyrodictium delaneyi Su06.</title>
        <authorList>
            <person name="Jung J.-H."/>
            <person name="Lin J."/>
            <person name="Holden J.F."/>
            <person name="Park C.-S."/>
        </authorList>
    </citation>
    <scope>NUCLEOTIDE SEQUENCE [LARGE SCALE GENOMIC DNA]</scope>
    <source>
        <strain evidence="1 2">Su06</strain>
    </source>
</reference>
<name>A0A0P0N3X2_9CREN</name>
<protein>
    <submittedName>
        <fullName evidence="1">Uncharacterized protein</fullName>
    </submittedName>
</protein>
<organism evidence="1 2">
    <name type="scientific">Pyrodictium delaneyi</name>
    <dbReference type="NCBI Taxonomy" id="1273541"/>
    <lineage>
        <taxon>Archaea</taxon>
        <taxon>Thermoproteota</taxon>
        <taxon>Thermoprotei</taxon>
        <taxon>Desulfurococcales</taxon>
        <taxon>Pyrodictiaceae</taxon>
        <taxon>Pyrodictium</taxon>
    </lineage>
</organism>
<gene>
    <name evidence="1" type="ORF">Pyrde_1354</name>
</gene>
<dbReference type="EMBL" id="CP013011">
    <property type="protein sequence ID" value="ALL01400.1"/>
    <property type="molecule type" value="Genomic_DNA"/>
</dbReference>
<accession>A0A0P0N3X2</accession>
<proteinExistence type="predicted"/>